<dbReference type="Proteomes" id="UP001058074">
    <property type="component" value="Unassembled WGS sequence"/>
</dbReference>
<sequence length="343" mass="40913">MYVVLDASSKDWNKYLYDINIDFQDIYYTSDYYKLYEKNGDGKGKLFVYRESNNIAIYPFMLNEIENNNFESKYYDIESAYGYGGPLTNSYNKKFLSNFEDEFLKYCNENGIVAEFIRFHPLIKNEKIFNENIEVLHNRITVYLDLTRDVDVIWKEEIKSKNRNMIRKAEKSGLTVEESKDFQCFKNIYEATMKKVTADSYYYFKNDYYDFMENSDNYIILNVKKENQIIASAVFMIYGQYFHYHLSGSLKEYLNYSPNNLLLWEAIKYAKAKGCRIMHFGGGLTNSVDDNLFKFKKSFSNELADFYIGKRVHNKKVYDSLIEEWERKNNKKATMLLQYKVCK</sequence>
<name>A0ACB5R8M0_9CLOT</name>
<evidence type="ECO:0000313" key="1">
    <source>
        <dbReference type="EMBL" id="GKX65527.1"/>
    </source>
</evidence>
<reference evidence="1" key="1">
    <citation type="journal article" date="2025" name="Int. J. Syst. Evol. Microbiol.">
        <title>Inconstantimicrobium mannanitabidum sp. nov., a novel member of the family Clostridiaceae isolated from anoxic soil under the treatment of reductive soil disinfestation.</title>
        <authorList>
            <person name="Ueki A."/>
            <person name="Tonouchi A."/>
            <person name="Honma S."/>
            <person name="Kaku N."/>
            <person name="Ueki K."/>
        </authorList>
    </citation>
    <scope>NUCLEOTIDE SEQUENCE</scope>
    <source>
        <strain evidence="1">TW13</strain>
    </source>
</reference>
<gene>
    <name evidence="1" type="ORF">rsdtw13_07850</name>
</gene>
<proteinExistence type="predicted"/>
<keyword evidence="2" id="KW-1185">Reference proteome</keyword>
<dbReference type="EMBL" id="BROD01000001">
    <property type="protein sequence ID" value="GKX65527.1"/>
    <property type="molecule type" value="Genomic_DNA"/>
</dbReference>
<accession>A0ACB5R8M0</accession>
<comment type="caution">
    <text evidence="1">The sequence shown here is derived from an EMBL/GenBank/DDBJ whole genome shotgun (WGS) entry which is preliminary data.</text>
</comment>
<evidence type="ECO:0000313" key="2">
    <source>
        <dbReference type="Proteomes" id="UP001058074"/>
    </source>
</evidence>
<organism evidence="1 2">
    <name type="scientific">Inconstantimicrobium mannanitabidum</name>
    <dbReference type="NCBI Taxonomy" id="1604901"/>
    <lineage>
        <taxon>Bacteria</taxon>
        <taxon>Bacillati</taxon>
        <taxon>Bacillota</taxon>
        <taxon>Clostridia</taxon>
        <taxon>Eubacteriales</taxon>
        <taxon>Clostridiaceae</taxon>
        <taxon>Inconstantimicrobium</taxon>
    </lineage>
</organism>
<protein>
    <submittedName>
        <fullName evidence="1">Uncharacterized protein</fullName>
    </submittedName>
</protein>